<dbReference type="AlphaFoldDB" id="A0A2P7STS9"/>
<reference evidence="1 2" key="1">
    <citation type="submission" date="2018-03" db="EMBL/GenBank/DDBJ databases">
        <title>The draft genome of Mesorhizobium sp. 6GN-30.</title>
        <authorList>
            <person name="Liu L."/>
            <person name="Li L."/>
            <person name="Wang T."/>
            <person name="Zhang X."/>
            <person name="Liang L."/>
        </authorList>
    </citation>
    <scope>NUCLEOTIDE SEQUENCE [LARGE SCALE GENOMIC DNA]</scope>
    <source>
        <strain evidence="1 2">6GN30</strain>
    </source>
</reference>
<name>A0A2P7STS9_9HYPH</name>
<organism evidence="1 2">
    <name type="scientific">Kumtagia ephedrae</name>
    <dbReference type="NCBI Taxonomy" id="2116701"/>
    <lineage>
        <taxon>Bacteria</taxon>
        <taxon>Pseudomonadati</taxon>
        <taxon>Pseudomonadota</taxon>
        <taxon>Alphaproteobacteria</taxon>
        <taxon>Hyphomicrobiales</taxon>
        <taxon>Phyllobacteriaceae</taxon>
        <taxon>Kumtagia</taxon>
    </lineage>
</organism>
<keyword evidence="2" id="KW-1185">Reference proteome</keyword>
<evidence type="ECO:0000313" key="1">
    <source>
        <dbReference type="EMBL" id="PSJ65880.1"/>
    </source>
</evidence>
<comment type="caution">
    <text evidence="1">The sequence shown here is derived from an EMBL/GenBank/DDBJ whole genome shotgun (WGS) entry which is preliminary data.</text>
</comment>
<protein>
    <submittedName>
        <fullName evidence="1">Uncharacterized protein</fullName>
    </submittedName>
</protein>
<dbReference type="EMBL" id="PXYK01000001">
    <property type="protein sequence ID" value="PSJ65880.1"/>
    <property type="molecule type" value="Genomic_DNA"/>
</dbReference>
<dbReference type="Proteomes" id="UP000241229">
    <property type="component" value="Unassembled WGS sequence"/>
</dbReference>
<evidence type="ECO:0000313" key="2">
    <source>
        <dbReference type="Proteomes" id="UP000241229"/>
    </source>
</evidence>
<accession>A0A2P7STS9</accession>
<gene>
    <name evidence="1" type="ORF">C7I84_00540</name>
</gene>
<proteinExistence type="predicted"/>
<sequence>MVVLSAIGTADVSHAVPLTVCHGYSCSFRTRLELGPGDLKDIASILRSGASSAAAERRAISKAVQYYERRATAAVGIRDRAKGDFSGGLERGQMDCIDESTNTTSLLELLESRGMLRHHTVQRKVSRGFLADRRYPHFTAVIADKAGERWVVDSWYEPAGGAPDIIPLARWRTRGVWGER</sequence>
<dbReference type="OrthoDB" id="5471992at2"/>